<dbReference type="Proteomes" id="UP001327093">
    <property type="component" value="Unassembled WGS sequence"/>
</dbReference>
<evidence type="ECO:0000313" key="2">
    <source>
        <dbReference type="EMBL" id="MEB3372343.1"/>
    </source>
</evidence>
<dbReference type="Gene3D" id="2.60.120.10">
    <property type="entry name" value="Jelly Rolls"/>
    <property type="match status" value="1"/>
</dbReference>
<dbReference type="PANTHER" id="PTHR36156">
    <property type="entry name" value="SLR2101 PROTEIN"/>
    <property type="match status" value="1"/>
</dbReference>
<dbReference type="InterPro" id="IPR013096">
    <property type="entry name" value="Cupin_2"/>
</dbReference>
<proteinExistence type="predicted"/>
<accession>A0ABU6ALM9</accession>
<dbReference type="EMBL" id="JAWLNX010000043">
    <property type="protein sequence ID" value="MEB3372343.1"/>
    <property type="molecule type" value="Genomic_DNA"/>
</dbReference>
<reference evidence="2 3" key="1">
    <citation type="submission" date="2023-10" db="EMBL/GenBank/DDBJ databases">
        <title>Saccharopolyspora sp. nov., isolated from mangrove soil.</title>
        <authorList>
            <person name="Lu Y."/>
            <person name="Liu W."/>
        </authorList>
    </citation>
    <scope>NUCLEOTIDE SEQUENCE [LARGE SCALE GENOMIC DNA]</scope>
    <source>
        <strain evidence="2 3">S2-29</strain>
    </source>
</reference>
<feature type="domain" description="Cupin type-2" evidence="1">
    <location>
        <begin position="120"/>
        <end position="172"/>
    </location>
</feature>
<evidence type="ECO:0000259" key="1">
    <source>
        <dbReference type="Pfam" id="PF07883"/>
    </source>
</evidence>
<dbReference type="SUPFAM" id="SSF51182">
    <property type="entry name" value="RmlC-like cupins"/>
    <property type="match status" value="1"/>
</dbReference>
<sequence>MVANGWNMSQQHLNARARRVVVGLDEQNRSTIVSDGNTETRLATPAFTRNVIWGSPLVPTPVMAENTADDAAAIPPPPEGYYYDISTFPPDSEWDYESGYADSLASAGVEGEGEHDIPGIHQTDSIDIVTVISGEIWAVVETGETLVKAGDTVVHRGTKHAWRNRSDAPCTVAALHISVVR</sequence>
<name>A0ABU6ALM9_9PSEU</name>
<keyword evidence="3" id="KW-1185">Reference proteome</keyword>
<dbReference type="InterPro" id="IPR047142">
    <property type="entry name" value="OryJ/VirC-like"/>
</dbReference>
<gene>
    <name evidence="2" type="ORF">R4I43_33575</name>
</gene>
<dbReference type="InterPro" id="IPR014710">
    <property type="entry name" value="RmlC-like_jellyroll"/>
</dbReference>
<dbReference type="CDD" id="cd02231">
    <property type="entry name" value="cupin_BLL6423-like"/>
    <property type="match status" value="1"/>
</dbReference>
<dbReference type="InterPro" id="IPR011051">
    <property type="entry name" value="RmlC_Cupin_sf"/>
</dbReference>
<dbReference type="PANTHER" id="PTHR36156:SF2">
    <property type="entry name" value="CUPIN TYPE-2 DOMAIN-CONTAINING PROTEIN"/>
    <property type="match status" value="1"/>
</dbReference>
<protein>
    <submittedName>
        <fullName evidence="2">Cupin domain-containing protein</fullName>
    </submittedName>
</protein>
<dbReference type="Pfam" id="PF07883">
    <property type="entry name" value="Cupin_2"/>
    <property type="match status" value="1"/>
</dbReference>
<comment type="caution">
    <text evidence="2">The sequence shown here is derived from an EMBL/GenBank/DDBJ whole genome shotgun (WGS) entry which is preliminary data.</text>
</comment>
<organism evidence="2 3">
    <name type="scientific">Saccharopolyspora mangrovi</name>
    <dbReference type="NCBI Taxonomy" id="3082379"/>
    <lineage>
        <taxon>Bacteria</taxon>
        <taxon>Bacillati</taxon>
        <taxon>Actinomycetota</taxon>
        <taxon>Actinomycetes</taxon>
        <taxon>Pseudonocardiales</taxon>
        <taxon>Pseudonocardiaceae</taxon>
        <taxon>Saccharopolyspora</taxon>
    </lineage>
</organism>
<evidence type="ECO:0000313" key="3">
    <source>
        <dbReference type="Proteomes" id="UP001327093"/>
    </source>
</evidence>